<dbReference type="OrthoDB" id="166547at2"/>
<accession>A0A150X2L8</accession>
<comment type="caution">
    <text evidence="2">The sequence shown here is derived from an EMBL/GenBank/DDBJ whole genome shotgun (WGS) entry which is preliminary data.</text>
</comment>
<feature type="transmembrane region" description="Helical" evidence="1">
    <location>
        <begin position="47"/>
        <end position="67"/>
    </location>
</feature>
<keyword evidence="1" id="KW-1133">Transmembrane helix</keyword>
<dbReference type="EMBL" id="LRDB01000050">
    <property type="protein sequence ID" value="KYG72953.1"/>
    <property type="molecule type" value="Genomic_DNA"/>
</dbReference>
<keyword evidence="3" id="KW-1185">Reference proteome</keyword>
<name>A0A150X2L8_9BACT</name>
<gene>
    <name evidence="2" type="ORF">AWN68_09650</name>
</gene>
<keyword evidence="1" id="KW-0812">Transmembrane</keyword>
<dbReference type="Proteomes" id="UP000075615">
    <property type="component" value="Unassembled WGS sequence"/>
</dbReference>
<evidence type="ECO:0008006" key="4">
    <source>
        <dbReference type="Google" id="ProtNLM"/>
    </source>
</evidence>
<sequence>MSFILLLKSYLLTAIVFFAIDLVWLGVVAKNLYNKHLGGLLADQVNWTAAIIFYLLFIVGIYIFAIVPAVNKESLKYAIMMGALFGFFTYATYDLTNLATLKDWPIKIVFIDIIWGSVLTAAVSASGYGITRWLQA</sequence>
<reference evidence="2 3" key="1">
    <citation type="submission" date="2016-01" db="EMBL/GenBank/DDBJ databases">
        <title>Genome sequencing of Roseivirga echinicomitans KMM 6058.</title>
        <authorList>
            <person name="Selvaratnam C."/>
            <person name="Thevarajoo S."/>
            <person name="Goh K.M."/>
            <person name="Ee R."/>
            <person name="Chan K.-G."/>
            <person name="Chong C.S."/>
        </authorList>
    </citation>
    <scope>NUCLEOTIDE SEQUENCE [LARGE SCALE GENOMIC DNA]</scope>
    <source>
        <strain evidence="2 3">KMM 6058</strain>
    </source>
</reference>
<feature type="transmembrane region" description="Helical" evidence="1">
    <location>
        <begin position="113"/>
        <end position="134"/>
    </location>
</feature>
<feature type="transmembrane region" description="Helical" evidence="1">
    <location>
        <begin position="7"/>
        <end position="27"/>
    </location>
</feature>
<dbReference type="STRING" id="296218.AWN68_09650"/>
<keyword evidence="1" id="KW-0472">Membrane</keyword>
<dbReference type="InterPro" id="IPR018687">
    <property type="entry name" value="DUF2177_membr"/>
</dbReference>
<dbReference type="Pfam" id="PF09945">
    <property type="entry name" value="DUF2177"/>
    <property type="match status" value="1"/>
</dbReference>
<evidence type="ECO:0000256" key="1">
    <source>
        <dbReference type="SAM" id="Phobius"/>
    </source>
</evidence>
<protein>
    <recommendedName>
        <fullName evidence="4">DUF2177 domain-containing protein</fullName>
    </recommendedName>
</protein>
<dbReference type="RefSeq" id="WP_068417783.1">
    <property type="nucleotide sequence ID" value="NZ_LRDB01000050.1"/>
</dbReference>
<dbReference type="AlphaFoldDB" id="A0A150X2L8"/>
<proteinExistence type="predicted"/>
<feature type="transmembrane region" description="Helical" evidence="1">
    <location>
        <begin position="74"/>
        <end position="93"/>
    </location>
</feature>
<evidence type="ECO:0000313" key="2">
    <source>
        <dbReference type="EMBL" id="KYG72953.1"/>
    </source>
</evidence>
<organism evidence="2 3">
    <name type="scientific">Roseivirga echinicomitans</name>
    <dbReference type="NCBI Taxonomy" id="296218"/>
    <lineage>
        <taxon>Bacteria</taxon>
        <taxon>Pseudomonadati</taxon>
        <taxon>Bacteroidota</taxon>
        <taxon>Cytophagia</taxon>
        <taxon>Cytophagales</taxon>
        <taxon>Roseivirgaceae</taxon>
        <taxon>Roseivirga</taxon>
    </lineage>
</organism>
<evidence type="ECO:0000313" key="3">
    <source>
        <dbReference type="Proteomes" id="UP000075615"/>
    </source>
</evidence>